<dbReference type="SUPFAM" id="SSF52499">
    <property type="entry name" value="Isochorismatase-like hydrolases"/>
    <property type="match status" value="1"/>
</dbReference>
<organism evidence="2 3">
    <name type="scientific">Nonomuraea purpurea</name>
    <dbReference type="NCBI Taxonomy" id="1849276"/>
    <lineage>
        <taxon>Bacteria</taxon>
        <taxon>Bacillati</taxon>
        <taxon>Actinomycetota</taxon>
        <taxon>Actinomycetes</taxon>
        <taxon>Streptosporangiales</taxon>
        <taxon>Streptosporangiaceae</taxon>
        <taxon>Nonomuraea</taxon>
    </lineage>
</organism>
<evidence type="ECO:0000259" key="1">
    <source>
        <dbReference type="Pfam" id="PF00857"/>
    </source>
</evidence>
<dbReference type="InterPro" id="IPR053152">
    <property type="entry name" value="Hydrolase_YcaC-like"/>
</dbReference>
<keyword evidence="2" id="KW-0378">Hydrolase</keyword>
<dbReference type="Proteomes" id="UP001595851">
    <property type="component" value="Unassembled WGS sequence"/>
</dbReference>
<proteinExistence type="predicted"/>
<dbReference type="RefSeq" id="WP_379531103.1">
    <property type="nucleotide sequence ID" value="NZ_JBHSBI010000015.1"/>
</dbReference>
<keyword evidence="3" id="KW-1185">Reference proteome</keyword>
<dbReference type="PANTHER" id="PTHR43559:SF3">
    <property type="entry name" value="HYDROLASE YCAC-RELATED"/>
    <property type="match status" value="1"/>
</dbReference>
<dbReference type="InterPro" id="IPR036380">
    <property type="entry name" value="Isochorismatase-like_sf"/>
</dbReference>
<reference evidence="3" key="1">
    <citation type="journal article" date="2019" name="Int. J. Syst. Evol. Microbiol.">
        <title>The Global Catalogue of Microorganisms (GCM) 10K type strain sequencing project: providing services to taxonomists for standard genome sequencing and annotation.</title>
        <authorList>
            <consortium name="The Broad Institute Genomics Platform"/>
            <consortium name="The Broad Institute Genome Sequencing Center for Infectious Disease"/>
            <person name="Wu L."/>
            <person name="Ma J."/>
        </authorList>
    </citation>
    <scope>NUCLEOTIDE SEQUENCE [LARGE SCALE GENOMIC DNA]</scope>
    <source>
        <strain evidence="3">TBRC 1276</strain>
    </source>
</reference>
<accession>A0ABV8GDS5</accession>
<evidence type="ECO:0000313" key="2">
    <source>
        <dbReference type="EMBL" id="MFC4011145.1"/>
    </source>
</evidence>
<comment type="caution">
    <text evidence="2">The sequence shown here is derived from an EMBL/GenBank/DDBJ whole genome shotgun (WGS) entry which is preliminary data.</text>
</comment>
<dbReference type="Gene3D" id="3.40.50.850">
    <property type="entry name" value="Isochorismatase-like"/>
    <property type="match status" value="1"/>
</dbReference>
<dbReference type="Pfam" id="PF00857">
    <property type="entry name" value="Isochorismatase"/>
    <property type="match status" value="1"/>
</dbReference>
<feature type="domain" description="Isochorismatase-like" evidence="1">
    <location>
        <begin position="18"/>
        <end position="168"/>
    </location>
</feature>
<dbReference type="GO" id="GO:0016787">
    <property type="term" value="F:hydrolase activity"/>
    <property type="evidence" value="ECO:0007669"/>
    <property type="project" value="UniProtKB-KW"/>
</dbReference>
<gene>
    <name evidence="2" type="ORF">ACFOY2_28235</name>
</gene>
<name>A0ABV8GDS5_9ACTN</name>
<dbReference type="CDD" id="cd01012">
    <property type="entry name" value="YcaC_related"/>
    <property type="match status" value="1"/>
</dbReference>
<evidence type="ECO:0000313" key="3">
    <source>
        <dbReference type="Proteomes" id="UP001595851"/>
    </source>
</evidence>
<dbReference type="InterPro" id="IPR000868">
    <property type="entry name" value="Isochorismatase-like_dom"/>
</dbReference>
<dbReference type="EMBL" id="JBHSBI010000015">
    <property type="protein sequence ID" value="MFC4011145.1"/>
    <property type="molecule type" value="Genomic_DNA"/>
</dbReference>
<sequence length="220" mass="23823">MTRTEKAGLEALLTPEESVLVLIDHQPYQFANVNSHESTMIVNNVVGLAQVAKAFDVPTVLTTVIEERGGLLVKALQDVFPDQKPINRTSINTWEDRRVVDVVERTGRKKLILAGLWTEICVAMPALQALGEGYDVFAVTDAGGGVTAEAHDMAVRRMVQAGVVPITWMAVAGEWQRDWARESTAGALGQILLEHGGASGIAFAWELQLLATPTTDGVQH</sequence>
<protein>
    <submittedName>
        <fullName evidence="2">Hydrolase</fullName>
    </submittedName>
</protein>
<dbReference type="PANTHER" id="PTHR43559">
    <property type="entry name" value="HYDROLASE YCAC-RELATED"/>
    <property type="match status" value="1"/>
</dbReference>